<dbReference type="Gene3D" id="1.10.1450.10">
    <property type="entry name" value="Tetraspanin"/>
    <property type="match status" value="1"/>
</dbReference>
<keyword evidence="5 6" id="KW-0472">Membrane</keyword>
<protein>
    <recommendedName>
        <fullName evidence="6">Tetraspanin</fullName>
    </recommendedName>
</protein>
<evidence type="ECO:0000256" key="5">
    <source>
        <dbReference type="ARBA" id="ARBA00023136"/>
    </source>
</evidence>
<feature type="transmembrane region" description="Helical" evidence="6">
    <location>
        <begin position="226"/>
        <end position="251"/>
    </location>
</feature>
<dbReference type="Proteomes" id="UP000002280">
    <property type="component" value="Chromosome 5"/>
</dbReference>
<dbReference type="SUPFAM" id="SSF48652">
    <property type="entry name" value="Tetraspanin"/>
    <property type="match status" value="1"/>
</dbReference>
<dbReference type="GeneTree" id="ENSGT00940000158481"/>
<reference evidence="7 8" key="1">
    <citation type="journal article" date="2007" name="Nature">
        <title>Genome of the marsupial Monodelphis domestica reveals innovation in non-coding sequences.</title>
        <authorList>
            <person name="Mikkelsen T.S."/>
            <person name="Wakefield M.J."/>
            <person name="Aken B."/>
            <person name="Amemiya C.T."/>
            <person name="Chang J.L."/>
            <person name="Duke S."/>
            <person name="Garber M."/>
            <person name="Gentles A.J."/>
            <person name="Goodstadt L."/>
            <person name="Heger A."/>
            <person name="Jurka J."/>
            <person name="Kamal M."/>
            <person name="Mauceli E."/>
            <person name="Searle S.M."/>
            <person name="Sharpe T."/>
            <person name="Baker M.L."/>
            <person name="Batzer M.A."/>
            <person name="Benos P.V."/>
            <person name="Belov K."/>
            <person name="Clamp M."/>
            <person name="Cook A."/>
            <person name="Cuff J."/>
            <person name="Das R."/>
            <person name="Davidow L."/>
            <person name="Deakin J.E."/>
            <person name="Fazzari M.J."/>
            <person name="Glass J.L."/>
            <person name="Grabherr M."/>
            <person name="Greally J.M."/>
            <person name="Gu W."/>
            <person name="Hore T.A."/>
            <person name="Huttley G.A."/>
            <person name="Kleber M."/>
            <person name="Jirtle R.L."/>
            <person name="Koina E."/>
            <person name="Lee J.T."/>
            <person name="Mahony S."/>
            <person name="Marra M.A."/>
            <person name="Miller R.D."/>
            <person name="Nicholls R.D."/>
            <person name="Oda M."/>
            <person name="Papenfuss A.T."/>
            <person name="Parra Z.E."/>
            <person name="Pollock D.D."/>
            <person name="Ray D.A."/>
            <person name="Schein J.E."/>
            <person name="Speed T.P."/>
            <person name="Thompson K."/>
            <person name="VandeBerg J.L."/>
            <person name="Wade C.M."/>
            <person name="Walker J.A."/>
            <person name="Waters P.D."/>
            <person name="Webber C."/>
            <person name="Weidman J.R."/>
            <person name="Xie X."/>
            <person name="Zody M.C."/>
            <person name="Baldwin J."/>
            <person name="Abdouelleil A."/>
            <person name="Abdulkadir J."/>
            <person name="Abebe A."/>
            <person name="Abera B."/>
            <person name="Abreu J."/>
            <person name="Acer S.C."/>
            <person name="Aftuck L."/>
            <person name="Alexander A."/>
            <person name="An P."/>
            <person name="Anderson E."/>
            <person name="Anderson S."/>
            <person name="Arachi H."/>
            <person name="Azer M."/>
            <person name="Bachantsang P."/>
            <person name="Barry A."/>
            <person name="Bayul T."/>
            <person name="Berlin A."/>
            <person name="Bessette D."/>
            <person name="Bloom T."/>
            <person name="Bloom T."/>
            <person name="Boguslavskiy L."/>
            <person name="Bonnet C."/>
            <person name="Boukhgalter B."/>
            <person name="Bourzgui I."/>
            <person name="Brown A."/>
            <person name="Cahill P."/>
            <person name="Channer S."/>
            <person name="Cheshatsang Y."/>
            <person name="Chuda L."/>
            <person name="Citroen M."/>
            <person name="Collymore A."/>
            <person name="Cooke P."/>
            <person name="Costello M."/>
            <person name="D'Aco K."/>
            <person name="Daza R."/>
            <person name="De Haan G."/>
            <person name="DeGray S."/>
            <person name="DeMaso C."/>
            <person name="Dhargay N."/>
            <person name="Dooley K."/>
            <person name="Dooley E."/>
            <person name="Doricent M."/>
            <person name="Dorje P."/>
            <person name="Dorjee K."/>
            <person name="Dupes A."/>
            <person name="Elong R."/>
            <person name="Falk J."/>
            <person name="Farina A."/>
            <person name="Faro S."/>
            <person name="Ferguson D."/>
            <person name="Fisher S."/>
            <person name="Foley C.D."/>
            <person name="Franke A."/>
            <person name="Friedrich D."/>
            <person name="Gadbois L."/>
            <person name="Gearin G."/>
            <person name="Gearin C.R."/>
            <person name="Giannoukos G."/>
            <person name="Goode T."/>
            <person name="Graham J."/>
            <person name="Grandbois E."/>
            <person name="Grewal S."/>
            <person name="Gyaltsen K."/>
            <person name="Hafez N."/>
            <person name="Hagos B."/>
            <person name="Hall J."/>
            <person name="Henson C."/>
            <person name="Hollinger A."/>
            <person name="Honan T."/>
            <person name="Huard M.D."/>
            <person name="Hughes L."/>
            <person name="Hurhula B."/>
            <person name="Husby M.E."/>
            <person name="Kamat A."/>
            <person name="Kanga B."/>
            <person name="Kashin S."/>
            <person name="Khazanovich D."/>
            <person name="Kisner P."/>
            <person name="Lance K."/>
            <person name="Lara M."/>
            <person name="Lee W."/>
            <person name="Lennon N."/>
            <person name="Letendre F."/>
            <person name="LeVine R."/>
            <person name="Lipovsky A."/>
            <person name="Liu X."/>
            <person name="Liu J."/>
            <person name="Liu S."/>
            <person name="Lokyitsang T."/>
            <person name="Lokyitsang Y."/>
            <person name="Lubonja R."/>
            <person name="Lui A."/>
            <person name="MacDonald P."/>
            <person name="Magnisalis V."/>
            <person name="Maru K."/>
            <person name="Matthews C."/>
            <person name="McCusker W."/>
            <person name="McDonough S."/>
            <person name="Mehta T."/>
            <person name="Meldrim J."/>
            <person name="Meneus L."/>
            <person name="Mihai O."/>
            <person name="Mihalev A."/>
            <person name="Mihova T."/>
            <person name="Mittelman R."/>
            <person name="Mlenga V."/>
            <person name="Montmayeur A."/>
            <person name="Mulrain L."/>
            <person name="Navidi A."/>
            <person name="Naylor J."/>
            <person name="Negash T."/>
            <person name="Nguyen T."/>
            <person name="Nguyen N."/>
            <person name="Nicol R."/>
            <person name="Norbu C."/>
            <person name="Norbu N."/>
            <person name="Novod N."/>
            <person name="O'Neill B."/>
            <person name="Osman S."/>
            <person name="Markiewicz E."/>
            <person name="Oyono O.L."/>
            <person name="Patti C."/>
            <person name="Phunkhang P."/>
            <person name="Pierre F."/>
            <person name="Priest M."/>
            <person name="Raghuraman S."/>
            <person name="Rege F."/>
            <person name="Reyes R."/>
            <person name="Rise C."/>
            <person name="Rogov P."/>
            <person name="Ross K."/>
            <person name="Ryan E."/>
            <person name="Settipalli S."/>
            <person name="Shea T."/>
            <person name="Sherpa N."/>
            <person name="Shi L."/>
            <person name="Shih D."/>
            <person name="Sparrow T."/>
            <person name="Spaulding J."/>
            <person name="Stalker J."/>
            <person name="Stange-Thomann N."/>
            <person name="Stavropoulos S."/>
            <person name="Stone C."/>
            <person name="Strader C."/>
            <person name="Tesfaye S."/>
            <person name="Thomson T."/>
            <person name="Thoulutsang Y."/>
            <person name="Thoulutsang D."/>
            <person name="Topham K."/>
            <person name="Topping I."/>
            <person name="Tsamla T."/>
            <person name="Vassiliev H."/>
            <person name="Vo A."/>
            <person name="Wangchuk T."/>
            <person name="Wangdi T."/>
            <person name="Weiand M."/>
            <person name="Wilkinson J."/>
            <person name="Wilson A."/>
            <person name="Yadav S."/>
            <person name="Young G."/>
            <person name="Yu Q."/>
            <person name="Zembek L."/>
            <person name="Zhong D."/>
            <person name="Zimmer A."/>
            <person name="Zwirko Z."/>
            <person name="Jaffe D.B."/>
            <person name="Alvarez P."/>
            <person name="Brockman W."/>
            <person name="Butler J."/>
            <person name="Chin C."/>
            <person name="Gnerre S."/>
            <person name="MacCallum I."/>
            <person name="Graves J.A."/>
            <person name="Ponting C.P."/>
            <person name="Breen M."/>
            <person name="Samollow P.B."/>
            <person name="Lander E.S."/>
            <person name="Lindblad-Toh K."/>
        </authorList>
    </citation>
    <scope>NUCLEOTIDE SEQUENCE [LARGE SCALE GENOMIC DNA]</scope>
</reference>
<dbReference type="PRINTS" id="PR00259">
    <property type="entry name" value="TMFOUR"/>
</dbReference>
<dbReference type="Ensembl" id="ENSMODT00000056699.1">
    <property type="protein sequence ID" value="ENSMODP00000054634.1"/>
    <property type="gene ID" value="ENSMODG00000040483.1"/>
</dbReference>
<dbReference type="InterPro" id="IPR000301">
    <property type="entry name" value="Tetraspanin_animals"/>
</dbReference>
<keyword evidence="8" id="KW-1185">Reference proteome</keyword>
<dbReference type="PANTHER" id="PTHR19282:SF44">
    <property type="entry name" value="CD82 ANTIGEN"/>
    <property type="match status" value="1"/>
</dbReference>
<dbReference type="CDD" id="cd03160">
    <property type="entry name" value="CD37_CD82_like_LEL"/>
    <property type="match status" value="1"/>
</dbReference>
<evidence type="ECO:0000313" key="7">
    <source>
        <dbReference type="Ensembl" id="ENSMODP00000054634.1"/>
    </source>
</evidence>
<keyword evidence="3 6" id="KW-0812">Transmembrane</keyword>
<dbReference type="InterPro" id="IPR018503">
    <property type="entry name" value="Tetraspanin_CS"/>
</dbReference>
<proteinExistence type="inferred from homology"/>
<dbReference type="InParanoid" id="A0A5F8H513"/>
<comment type="similarity">
    <text evidence="2 6">Belongs to the tetraspanin (TM4SF) family.</text>
</comment>
<feature type="transmembrane region" description="Helical" evidence="6">
    <location>
        <begin position="80"/>
        <end position="103"/>
    </location>
</feature>
<dbReference type="Pfam" id="PF00335">
    <property type="entry name" value="Tetraspanin"/>
    <property type="match status" value="1"/>
</dbReference>
<dbReference type="InterPro" id="IPR008952">
    <property type="entry name" value="Tetraspanin_EC2_sf"/>
</dbReference>
<feature type="transmembrane region" description="Helical" evidence="6">
    <location>
        <begin position="52"/>
        <end position="73"/>
    </location>
</feature>
<dbReference type="FunFam" id="1.10.1450.10:FF:000038">
    <property type="entry name" value="Tetraspanin"/>
    <property type="match status" value="1"/>
</dbReference>
<dbReference type="InterPro" id="IPR018499">
    <property type="entry name" value="Tetraspanin/Peripherin"/>
</dbReference>
<dbReference type="GO" id="GO:0005886">
    <property type="term" value="C:plasma membrane"/>
    <property type="evidence" value="ECO:0000318"/>
    <property type="project" value="GO_Central"/>
</dbReference>
<evidence type="ECO:0000256" key="3">
    <source>
        <dbReference type="ARBA" id="ARBA00022692"/>
    </source>
</evidence>
<feature type="transmembrane region" description="Helical" evidence="6">
    <location>
        <begin position="12"/>
        <end position="32"/>
    </location>
</feature>
<reference evidence="7" key="2">
    <citation type="submission" date="2025-08" db="UniProtKB">
        <authorList>
            <consortium name="Ensembl"/>
        </authorList>
    </citation>
    <scope>IDENTIFICATION</scope>
</reference>
<dbReference type="OMA" id="TTEHAWD"/>
<organism evidence="7 8">
    <name type="scientific">Monodelphis domestica</name>
    <name type="common">Gray short-tailed opossum</name>
    <dbReference type="NCBI Taxonomy" id="13616"/>
    <lineage>
        <taxon>Eukaryota</taxon>
        <taxon>Metazoa</taxon>
        <taxon>Chordata</taxon>
        <taxon>Craniata</taxon>
        <taxon>Vertebrata</taxon>
        <taxon>Euteleostomi</taxon>
        <taxon>Mammalia</taxon>
        <taxon>Metatheria</taxon>
        <taxon>Didelphimorphia</taxon>
        <taxon>Didelphidae</taxon>
        <taxon>Monodelphis</taxon>
    </lineage>
</organism>
<gene>
    <name evidence="7" type="primary">CD82</name>
</gene>
<comment type="subcellular location">
    <subcellularLocation>
        <location evidence="1 6">Membrane</location>
        <topology evidence="1 6">Multi-pass membrane protein</topology>
    </subcellularLocation>
</comment>
<evidence type="ECO:0000256" key="2">
    <source>
        <dbReference type="ARBA" id="ARBA00006840"/>
    </source>
</evidence>
<dbReference type="AlphaFoldDB" id="A0A5F8H513"/>
<dbReference type="FunCoup" id="A0A5F8H513">
    <property type="interactions" value="135"/>
</dbReference>
<name>A0A5F8H513_MONDO</name>
<dbReference type="Bgee" id="ENSMODG00000040483">
    <property type="expression patterns" value="Expressed in extraembryonic membrane and 18 other cell types or tissues"/>
</dbReference>
<dbReference type="STRING" id="13616.ENSMODP00000054634"/>
<sequence length="265" mass="29830">FIFYKYMYTSQIILVFNILGAVILGFGIWILADRSSFISVLQTSNNLKIGAYVFIGVGAVTMIMGFLGCIGAVNEIRCLLGLYFAALLLILVAQVTAGVLVYFHTDKVKEEMNTIVNNLILTYDPDNPQQAAIQDTWDYVQSQVKCCGWTSYLNWTENINLMNRSVTTYPCSCNNDSFSEMEEGSMIRSGFCHVFNNTQSNNDPKDWPVYTEGCMEKVQMWLRDNLGIILGVCIGVAVTELLGMMLSICLCRHIHSEDYSKVPKY</sequence>
<dbReference type="PANTHER" id="PTHR19282">
    <property type="entry name" value="TETRASPANIN"/>
    <property type="match status" value="1"/>
</dbReference>
<evidence type="ECO:0000256" key="1">
    <source>
        <dbReference type="ARBA" id="ARBA00004141"/>
    </source>
</evidence>
<dbReference type="PIRSF" id="PIRSF002419">
    <property type="entry name" value="Tetraspanin"/>
    <property type="match status" value="1"/>
</dbReference>
<evidence type="ECO:0000256" key="6">
    <source>
        <dbReference type="RuleBase" id="RU361218"/>
    </source>
</evidence>
<reference evidence="7" key="3">
    <citation type="submission" date="2025-09" db="UniProtKB">
        <authorList>
            <consortium name="Ensembl"/>
        </authorList>
    </citation>
    <scope>IDENTIFICATION</scope>
</reference>
<accession>A0A5F8H513</accession>
<dbReference type="PROSITE" id="PS00421">
    <property type="entry name" value="TM4_1"/>
    <property type="match status" value="1"/>
</dbReference>
<evidence type="ECO:0000313" key="8">
    <source>
        <dbReference type="Proteomes" id="UP000002280"/>
    </source>
</evidence>
<evidence type="ECO:0000256" key="4">
    <source>
        <dbReference type="ARBA" id="ARBA00022989"/>
    </source>
</evidence>
<keyword evidence="4 6" id="KW-1133">Transmembrane helix</keyword>